<organism evidence="1 2">
    <name type="scientific">Lasiosphaeria ovina</name>
    <dbReference type="NCBI Taxonomy" id="92902"/>
    <lineage>
        <taxon>Eukaryota</taxon>
        <taxon>Fungi</taxon>
        <taxon>Dikarya</taxon>
        <taxon>Ascomycota</taxon>
        <taxon>Pezizomycotina</taxon>
        <taxon>Sordariomycetes</taxon>
        <taxon>Sordariomycetidae</taxon>
        <taxon>Sordariales</taxon>
        <taxon>Lasiosphaeriaceae</taxon>
        <taxon>Lasiosphaeria</taxon>
    </lineage>
</organism>
<gene>
    <name evidence="1" type="ORF">B0T24DRAFT_636135</name>
</gene>
<reference evidence="1" key="2">
    <citation type="submission" date="2023-06" db="EMBL/GenBank/DDBJ databases">
        <authorList>
            <consortium name="Lawrence Berkeley National Laboratory"/>
            <person name="Haridas S."/>
            <person name="Hensen N."/>
            <person name="Bonometti L."/>
            <person name="Westerberg I."/>
            <person name="Brannstrom I.O."/>
            <person name="Guillou S."/>
            <person name="Cros-Aarteil S."/>
            <person name="Calhoun S."/>
            <person name="Kuo A."/>
            <person name="Mondo S."/>
            <person name="Pangilinan J."/>
            <person name="Riley R."/>
            <person name="Labutti K."/>
            <person name="Andreopoulos B."/>
            <person name="Lipzen A."/>
            <person name="Chen C."/>
            <person name="Yanf M."/>
            <person name="Daum C."/>
            <person name="Ng V."/>
            <person name="Clum A."/>
            <person name="Steindorff A."/>
            <person name="Ohm R."/>
            <person name="Martin F."/>
            <person name="Silar P."/>
            <person name="Natvig D."/>
            <person name="Lalanne C."/>
            <person name="Gautier V."/>
            <person name="Ament-Velasquez S.L."/>
            <person name="Kruys A."/>
            <person name="Hutchinson M.I."/>
            <person name="Powell A.J."/>
            <person name="Barry K."/>
            <person name="Miller A.N."/>
            <person name="Grigoriev I.V."/>
            <person name="Debuchy R."/>
            <person name="Gladieux P."/>
            <person name="Thoren M.H."/>
            <person name="Johannesson H."/>
        </authorList>
    </citation>
    <scope>NUCLEOTIDE SEQUENCE</scope>
    <source>
        <strain evidence="1">CBS 958.72</strain>
    </source>
</reference>
<evidence type="ECO:0000313" key="1">
    <source>
        <dbReference type="EMBL" id="KAK3365576.1"/>
    </source>
</evidence>
<comment type="caution">
    <text evidence="1">The sequence shown here is derived from an EMBL/GenBank/DDBJ whole genome shotgun (WGS) entry which is preliminary data.</text>
</comment>
<keyword evidence="2" id="KW-1185">Reference proteome</keyword>
<protein>
    <submittedName>
        <fullName evidence="1">Uncharacterized protein</fullName>
    </submittedName>
</protein>
<proteinExistence type="predicted"/>
<dbReference type="EMBL" id="JAULSN010000008">
    <property type="protein sequence ID" value="KAK3365576.1"/>
    <property type="molecule type" value="Genomic_DNA"/>
</dbReference>
<sequence length="106" mass="11588">MALNDPARDAPNAPDLDCDAAPYPAIDLTDADDDLDAEGDIDLCFAPEPLTNPPAAYRLSTELYDSLEDLEADLHQFAALAGFCVVRKRACNLVKGFGFNRYDFEC</sequence>
<name>A0AAE0MZR2_9PEZI</name>
<reference evidence="1" key="1">
    <citation type="journal article" date="2023" name="Mol. Phylogenet. Evol.">
        <title>Genome-scale phylogeny and comparative genomics of the fungal order Sordariales.</title>
        <authorList>
            <person name="Hensen N."/>
            <person name="Bonometti L."/>
            <person name="Westerberg I."/>
            <person name="Brannstrom I.O."/>
            <person name="Guillou S."/>
            <person name="Cros-Aarteil S."/>
            <person name="Calhoun S."/>
            <person name="Haridas S."/>
            <person name="Kuo A."/>
            <person name="Mondo S."/>
            <person name="Pangilinan J."/>
            <person name="Riley R."/>
            <person name="LaButti K."/>
            <person name="Andreopoulos B."/>
            <person name="Lipzen A."/>
            <person name="Chen C."/>
            <person name="Yan M."/>
            <person name="Daum C."/>
            <person name="Ng V."/>
            <person name="Clum A."/>
            <person name="Steindorff A."/>
            <person name="Ohm R.A."/>
            <person name="Martin F."/>
            <person name="Silar P."/>
            <person name="Natvig D.O."/>
            <person name="Lalanne C."/>
            <person name="Gautier V."/>
            <person name="Ament-Velasquez S.L."/>
            <person name="Kruys A."/>
            <person name="Hutchinson M.I."/>
            <person name="Powell A.J."/>
            <person name="Barry K."/>
            <person name="Miller A.N."/>
            <person name="Grigoriev I.V."/>
            <person name="Debuchy R."/>
            <person name="Gladieux P."/>
            <person name="Hiltunen Thoren M."/>
            <person name="Johannesson H."/>
        </authorList>
    </citation>
    <scope>NUCLEOTIDE SEQUENCE</scope>
    <source>
        <strain evidence="1">CBS 958.72</strain>
    </source>
</reference>
<evidence type="ECO:0000313" key="2">
    <source>
        <dbReference type="Proteomes" id="UP001287356"/>
    </source>
</evidence>
<dbReference type="Proteomes" id="UP001287356">
    <property type="component" value="Unassembled WGS sequence"/>
</dbReference>
<dbReference type="AlphaFoldDB" id="A0AAE0MZR2"/>
<accession>A0AAE0MZR2</accession>